<evidence type="ECO:0000256" key="1">
    <source>
        <dbReference type="SAM" id="MobiDB-lite"/>
    </source>
</evidence>
<proteinExistence type="predicted"/>
<dbReference type="AlphaFoldDB" id="A0A0F9SFM2"/>
<dbReference type="EMBL" id="LAZR01000671">
    <property type="protein sequence ID" value="KKN61107.1"/>
    <property type="molecule type" value="Genomic_DNA"/>
</dbReference>
<organism evidence="2">
    <name type="scientific">marine sediment metagenome</name>
    <dbReference type="NCBI Taxonomy" id="412755"/>
    <lineage>
        <taxon>unclassified sequences</taxon>
        <taxon>metagenomes</taxon>
        <taxon>ecological metagenomes</taxon>
    </lineage>
</organism>
<sequence length="658" mass="73572">MTDSLPFGYQARNPLWPEAHWNLTGLFVHDQLILQVYSVLEDRYGCHLNLDSIHGAPEVPWNCGRISTVRVPTPEALEAMVRSFNDVGIGVYFTFSNHLLDKSDLANANCNMLLEGIDNGLGLNGVILASDLLLDYVRQRHPELRLTASIVKVTEEEGRGDLGYYRSVLKRYDGVMVHPDDGFEYDLLEQLDREKTEIMVNEDCAYLCTHRINDYQVMAELIKSGLPDASDLEYEYTRKKYCRAPGGRLTPVVRSCNFSMAHLLRVYEMGFRRFKLQGRQNMPGTFLFDLLRFSVEPELLTPVIFKAFVSGQVTRQALESVRNVRRAHLQEAKTGVPASTAVEACPAEPAPALPTVVGPAIMAGTGLPTGMEGRHPLWPDGRWSIEGLTAHGQVIRNVLGVLTEELKCQTSVDGVYGELQVRWNGLPRSARSRLNLAGWAEVVGRFNKMDIGVFCIFNSHQLQSADLGDESGNGILEILDHESRLNGVEVASDVLADHIRSRHPELRLSASLAKTIAEGGCGQAEHYNALAERFDVVAVSPSDGFDLDLLARLDRDRIEIVVNDDAPWGSTPEGGQDESSTPRARLAPGPRSRNFTVMELKRVYDLGYRRFRLRNASASPNVFLYDILRYMVEPTLLLPVILKSFTNDWAELHKRRGP</sequence>
<gene>
    <name evidence="2" type="ORF">LCGC14_0525260</name>
</gene>
<feature type="region of interest" description="Disordered" evidence="1">
    <location>
        <begin position="564"/>
        <end position="589"/>
    </location>
</feature>
<protein>
    <submittedName>
        <fullName evidence="2">Uncharacterized protein</fullName>
    </submittedName>
</protein>
<accession>A0A0F9SFM2</accession>
<name>A0A0F9SFM2_9ZZZZ</name>
<evidence type="ECO:0000313" key="2">
    <source>
        <dbReference type="EMBL" id="KKN61107.1"/>
    </source>
</evidence>
<comment type="caution">
    <text evidence="2">The sequence shown here is derived from an EMBL/GenBank/DDBJ whole genome shotgun (WGS) entry which is preliminary data.</text>
</comment>
<reference evidence="2" key="1">
    <citation type="journal article" date="2015" name="Nature">
        <title>Complex archaea that bridge the gap between prokaryotes and eukaryotes.</title>
        <authorList>
            <person name="Spang A."/>
            <person name="Saw J.H."/>
            <person name="Jorgensen S.L."/>
            <person name="Zaremba-Niedzwiedzka K."/>
            <person name="Martijn J."/>
            <person name="Lind A.E."/>
            <person name="van Eijk R."/>
            <person name="Schleper C."/>
            <person name="Guy L."/>
            <person name="Ettema T.J."/>
        </authorList>
    </citation>
    <scope>NUCLEOTIDE SEQUENCE</scope>
</reference>